<dbReference type="CDD" id="cd00920">
    <property type="entry name" value="Cupredoxin"/>
    <property type="match status" value="1"/>
</dbReference>
<dbReference type="EMBL" id="PCYM01000001">
    <property type="protein sequence ID" value="PIR47860.1"/>
    <property type="molecule type" value="Genomic_DNA"/>
</dbReference>
<feature type="region of interest" description="Disordered" evidence="3">
    <location>
        <begin position="25"/>
        <end position="91"/>
    </location>
</feature>
<organism evidence="6 7">
    <name type="scientific">Candidatus Uhrbacteria bacterium CG10_big_fil_rev_8_21_14_0_10_50_16</name>
    <dbReference type="NCBI Taxonomy" id="1975039"/>
    <lineage>
        <taxon>Bacteria</taxon>
        <taxon>Candidatus Uhriibacteriota</taxon>
    </lineage>
</organism>
<dbReference type="InterPro" id="IPR008972">
    <property type="entry name" value="Cupredoxin"/>
</dbReference>
<dbReference type="Proteomes" id="UP000230084">
    <property type="component" value="Unassembled WGS sequence"/>
</dbReference>
<dbReference type="SUPFAM" id="SSF49503">
    <property type="entry name" value="Cupredoxins"/>
    <property type="match status" value="1"/>
</dbReference>
<dbReference type="PROSITE" id="PS00079">
    <property type="entry name" value="MULTICOPPER_OXIDASE1"/>
    <property type="match status" value="1"/>
</dbReference>
<evidence type="ECO:0000256" key="4">
    <source>
        <dbReference type="SAM" id="SignalP"/>
    </source>
</evidence>
<keyword evidence="1" id="KW-0479">Metal-binding</keyword>
<feature type="chain" id="PRO_5013547177" description="Blue (type 1) copper domain-containing protein" evidence="4">
    <location>
        <begin position="28"/>
        <end position="182"/>
    </location>
</feature>
<evidence type="ECO:0000313" key="7">
    <source>
        <dbReference type="Proteomes" id="UP000230084"/>
    </source>
</evidence>
<keyword evidence="2" id="KW-0186">Copper</keyword>
<dbReference type="AlphaFoldDB" id="A0A2H0RN08"/>
<accession>A0A2H0RN08</accession>
<gene>
    <name evidence="6" type="ORF">COV06_00455</name>
</gene>
<protein>
    <recommendedName>
        <fullName evidence="5">Blue (type 1) copper domain-containing protein</fullName>
    </recommendedName>
</protein>
<evidence type="ECO:0000256" key="1">
    <source>
        <dbReference type="ARBA" id="ARBA00022723"/>
    </source>
</evidence>
<comment type="caution">
    <text evidence="6">The sequence shown here is derived from an EMBL/GenBank/DDBJ whole genome shotgun (WGS) entry which is preliminary data.</text>
</comment>
<feature type="compositionally biased region" description="Acidic residues" evidence="3">
    <location>
        <begin position="37"/>
        <end position="66"/>
    </location>
</feature>
<sequence>MKITQRLSLFLLPLLLLGAGCNLTPNADQDDLRGDSQFEDQESVEASDEAEESESVDESENDTEDTDVLKIEDRDDSREPEEDTDDNAQAPEAISFNVDGFLFGYSEKELRVKKGQAVTINFTSSNGLHDIVIDQLHVASDRINTGEKTSVTFLADQVGSFEYYCTVGSHRANGMVGTLIVE</sequence>
<name>A0A2H0RN08_9BACT</name>
<evidence type="ECO:0000259" key="5">
    <source>
        <dbReference type="Pfam" id="PF00127"/>
    </source>
</evidence>
<dbReference type="PROSITE" id="PS51257">
    <property type="entry name" value="PROKAR_LIPOPROTEIN"/>
    <property type="match status" value="1"/>
</dbReference>
<evidence type="ECO:0000256" key="2">
    <source>
        <dbReference type="ARBA" id="ARBA00023008"/>
    </source>
</evidence>
<dbReference type="GO" id="GO:0005507">
    <property type="term" value="F:copper ion binding"/>
    <property type="evidence" value="ECO:0007669"/>
    <property type="project" value="InterPro"/>
</dbReference>
<dbReference type="GO" id="GO:0009055">
    <property type="term" value="F:electron transfer activity"/>
    <property type="evidence" value="ECO:0007669"/>
    <property type="project" value="InterPro"/>
</dbReference>
<evidence type="ECO:0000313" key="6">
    <source>
        <dbReference type="EMBL" id="PIR47860.1"/>
    </source>
</evidence>
<dbReference type="Gene3D" id="2.60.40.420">
    <property type="entry name" value="Cupredoxins - blue copper proteins"/>
    <property type="match status" value="1"/>
</dbReference>
<feature type="signal peptide" evidence="4">
    <location>
        <begin position="1"/>
        <end position="27"/>
    </location>
</feature>
<evidence type="ECO:0000256" key="3">
    <source>
        <dbReference type="SAM" id="MobiDB-lite"/>
    </source>
</evidence>
<proteinExistence type="predicted"/>
<feature type="compositionally biased region" description="Basic and acidic residues" evidence="3">
    <location>
        <begin position="67"/>
        <end position="77"/>
    </location>
</feature>
<feature type="domain" description="Blue (type 1) copper" evidence="5">
    <location>
        <begin position="98"/>
        <end position="182"/>
    </location>
</feature>
<keyword evidence="4" id="KW-0732">Signal</keyword>
<dbReference type="InterPro" id="IPR033138">
    <property type="entry name" value="Cu_oxidase_CS"/>
</dbReference>
<reference evidence="6 7" key="1">
    <citation type="submission" date="2017-09" db="EMBL/GenBank/DDBJ databases">
        <title>Depth-based differentiation of microbial function through sediment-hosted aquifers and enrichment of novel symbionts in the deep terrestrial subsurface.</title>
        <authorList>
            <person name="Probst A.J."/>
            <person name="Ladd B."/>
            <person name="Jarett J.K."/>
            <person name="Geller-Mcgrath D.E."/>
            <person name="Sieber C.M."/>
            <person name="Emerson J.B."/>
            <person name="Anantharaman K."/>
            <person name="Thomas B.C."/>
            <person name="Malmstrom R."/>
            <person name="Stieglmeier M."/>
            <person name="Klingl A."/>
            <person name="Woyke T."/>
            <person name="Ryan C.M."/>
            <person name="Banfield J.F."/>
        </authorList>
    </citation>
    <scope>NUCLEOTIDE SEQUENCE [LARGE SCALE GENOMIC DNA]</scope>
    <source>
        <strain evidence="6">CG10_big_fil_rev_8_21_14_0_10_50_16</strain>
    </source>
</reference>
<dbReference type="Pfam" id="PF00127">
    <property type="entry name" value="Copper-bind"/>
    <property type="match status" value="1"/>
</dbReference>
<dbReference type="InterPro" id="IPR000923">
    <property type="entry name" value="BlueCu_1"/>
</dbReference>